<dbReference type="OrthoDB" id="2879353at2759"/>
<feature type="non-terminal residue" evidence="1">
    <location>
        <position position="1"/>
    </location>
</feature>
<sequence length="99" mass="10780">YTVLGVVSRDENSNSRVIGKWFINGRYFALTCNLSNSVPTFTTSRASLKYYNVDDLTGTRTFQGLIGPTQITLTLDNHVTVSGVLDYPIDVNASVNGTG</sequence>
<dbReference type="HOGENOM" id="CLU_155349_2_1_1"/>
<proteinExistence type="predicted"/>
<organism evidence="1 2">
    <name type="scientific">Ceriporiopsis subvermispora (strain B)</name>
    <name type="common">White-rot fungus</name>
    <name type="synonym">Gelatoporia subvermispora</name>
    <dbReference type="NCBI Taxonomy" id="914234"/>
    <lineage>
        <taxon>Eukaryota</taxon>
        <taxon>Fungi</taxon>
        <taxon>Dikarya</taxon>
        <taxon>Basidiomycota</taxon>
        <taxon>Agaricomycotina</taxon>
        <taxon>Agaricomycetes</taxon>
        <taxon>Polyporales</taxon>
        <taxon>Gelatoporiaceae</taxon>
        <taxon>Gelatoporia</taxon>
    </lineage>
</organism>
<evidence type="ECO:0000313" key="1">
    <source>
        <dbReference type="EMBL" id="EMD32479.1"/>
    </source>
</evidence>
<dbReference type="Proteomes" id="UP000016930">
    <property type="component" value="Unassembled WGS sequence"/>
</dbReference>
<dbReference type="EMBL" id="KB445811">
    <property type="protein sequence ID" value="EMD32479.1"/>
    <property type="molecule type" value="Genomic_DNA"/>
</dbReference>
<evidence type="ECO:0000313" key="2">
    <source>
        <dbReference type="Proteomes" id="UP000016930"/>
    </source>
</evidence>
<name>M2PAF4_CERS8</name>
<reference evidence="1 2" key="1">
    <citation type="journal article" date="2012" name="Proc. Natl. Acad. Sci. U.S.A.">
        <title>Comparative genomics of Ceriporiopsis subvermispora and Phanerochaete chrysosporium provide insight into selective ligninolysis.</title>
        <authorList>
            <person name="Fernandez-Fueyo E."/>
            <person name="Ruiz-Duenas F.J."/>
            <person name="Ferreira P."/>
            <person name="Floudas D."/>
            <person name="Hibbett D.S."/>
            <person name="Canessa P."/>
            <person name="Larrondo L.F."/>
            <person name="James T.Y."/>
            <person name="Seelenfreund D."/>
            <person name="Lobos S."/>
            <person name="Polanco R."/>
            <person name="Tello M."/>
            <person name="Honda Y."/>
            <person name="Watanabe T."/>
            <person name="Watanabe T."/>
            <person name="Ryu J.S."/>
            <person name="Kubicek C.P."/>
            <person name="Schmoll M."/>
            <person name="Gaskell J."/>
            <person name="Hammel K.E."/>
            <person name="St John F.J."/>
            <person name="Vanden Wymelenberg A."/>
            <person name="Sabat G."/>
            <person name="Splinter BonDurant S."/>
            <person name="Syed K."/>
            <person name="Yadav J.S."/>
            <person name="Doddapaneni H."/>
            <person name="Subramanian V."/>
            <person name="Lavin J.L."/>
            <person name="Oguiza J.A."/>
            <person name="Perez G."/>
            <person name="Pisabarro A.G."/>
            <person name="Ramirez L."/>
            <person name="Santoyo F."/>
            <person name="Master E."/>
            <person name="Coutinho P.M."/>
            <person name="Henrissat B."/>
            <person name="Lombard V."/>
            <person name="Magnuson J.K."/>
            <person name="Kuees U."/>
            <person name="Hori C."/>
            <person name="Igarashi K."/>
            <person name="Samejima M."/>
            <person name="Held B.W."/>
            <person name="Barry K.W."/>
            <person name="LaButti K.M."/>
            <person name="Lapidus A."/>
            <person name="Lindquist E.A."/>
            <person name="Lucas S.M."/>
            <person name="Riley R."/>
            <person name="Salamov A.A."/>
            <person name="Hoffmeister D."/>
            <person name="Schwenk D."/>
            <person name="Hadar Y."/>
            <person name="Yarden O."/>
            <person name="de Vries R.P."/>
            <person name="Wiebenga A."/>
            <person name="Stenlid J."/>
            <person name="Eastwood D."/>
            <person name="Grigoriev I.V."/>
            <person name="Berka R.M."/>
            <person name="Blanchette R.A."/>
            <person name="Kersten P."/>
            <person name="Martinez A.T."/>
            <person name="Vicuna R."/>
            <person name="Cullen D."/>
        </authorList>
    </citation>
    <scope>NUCLEOTIDE SEQUENCE [LARGE SCALE GENOMIC DNA]</scope>
    <source>
        <strain evidence="1 2">B</strain>
    </source>
</reference>
<protein>
    <submittedName>
        <fullName evidence="1">Uncharacterized protein</fullName>
    </submittedName>
</protein>
<dbReference type="AlphaFoldDB" id="M2PAF4"/>
<feature type="non-terminal residue" evidence="1">
    <location>
        <position position="99"/>
    </location>
</feature>
<accession>M2PAF4</accession>
<gene>
    <name evidence="1" type="ORF">CERSUDRAFT_26882</name>
</gene>
<keyword evidence="2" id="KW-1185">Reference proteome</keyword>